<protein>
    <recommendedName>
        <fullName evidence="3">J domain-containing protein</fullName>
    </recommendedName>
</protein>
<dbReference type="OMA" id="ANPGQHP"/>
<gene>
    <name evidence="4" type="ORF">S40285_07486</name>
</gene>
<dbReference type="InParanoid" id="A0A084QPT5"/>
<dbReference type="Pfam" id="PF00226">
    <property type="entry name" value="DnaJ"/>
    <property type="match status" value="1"/>
</dbReference>
<dbReference type="PANTHER" id="PTHR44873:SF1">
    <property type="entry name" value="DNAJ HOMOLOG SUBFAMILY C MEMBER 30, MITOCHONDRIAL"/>
    <property type="match status" value="1"/>
</dbReference>
<dbReference type="PROSITE" id="PS50076">
    <property type="entry name" value="DNAJ_2"/>
    <property type="match status" value="1"/>
</dbReference>
<reference evidence="4 5" key="1">
    <citation type="journal article" date="2014" name="BMC Genomics">
        <title>Comparative genome sequencing reveals chemotype-specific gene clusters in the toxigenic black mold Stachybotrys.</title>
        <authorList>
            <person name="Semeiks J."/>
            <person name="Borek D."/>
            <person name="Otwinowski Z."/>
            <person name="Grishin N.V."/>
        </authorList>
    </citation>
    <scope>NUCLEOTIDE SEQUENCE [LARGE SCALE GENOMIC DNA]</scope>
    <source>
        <strain evidence="4 5">IBT 40285</strain>
    </source>
</reference>
<sequence length="304" mass="34050">MPFRPRPLLVAATPSIRARPRCRPSTPLPCLYEHGHATAPKAVWPRGFHASAVRGEAAGRNHYERLKVRYDASPGDIKKSFYALSRKHHPDVNRDDPSAAHTFSQISESYNILSNPHRRTAYDRDVLHLHRGSAAAPQHGSYHSTNPAGGRTPSGLSRRRGTFRGPPPSFYRSGGWGTQSEKRRRAHDESTGGAEGRSAEGAGDYRGAQHPAHGGMGPGDDPFGHRDDVPHFDKASHTRTHQRQDERRWRRQKRAFGDDDIEFEPQMSLAVHFLIVAGILGATFLLPFAYLHIVRSNRRKKELH</sequence>
<dbReference type="PRINTS" id="PR00625">
    <property type="entry name" value="JDOMAIN"/>
</dbReference>
<evidence type="ECO:0000256" key="1">
    <source>
        <dbReference type="SAM" id="MobiDB-lite"/>
    </source>
</evidence>
<evidence type="ECO:0000256" key="2">
    <source>
        <dbReference type="SAM" id="Phobius"/>
    </source>
</evidence>
<dbReference type="OrthoDB" id="10250354at2759"/>
<organism evidence="4 5">
    <name type="scientific">Stachybotrys chlorohalonatus (strain IBT 40285)</name>
    <dbReference type="NCBI Taxonomy" id="1283841"/>
    <lineage>
        <taxon>Eukaryota</taxon>
        <taxon>Fungi</taxon>
        <taxon>Dikarya</taxon>
        <taxon>Ascomycota</taxon>
        <taxon>Pezizomycotina</taxon>
        <taxon>Sordariomycetes</taxon>
        <taxon>Hypocreomycetidae</taxon>
        <taxon>Hypocreales</taxon>
        <taxon>Stachybotryaceae</taxon>
        <taxon>Stachybotrys</taxon>
    </lineage>
</organism>
<dbReference type="Gene3D" id="1.10.287.110">
    <property type="entry name" value="DnaJ domain"/>
    <property type="match status" value="1"/>
</dbReference>
<dbReference type="SUPFAM" id="SSF46565">
    <property type="entry name" value="Chaperone J-domain"/>
    <property type="match status" value="1"/>
</dbReference>
<feature type="region of interest" description="Disordered" evidence="1">
    <location>
        <begin position="133"/>
        <end position="250"/>
    </location>
</feature>
<dbReference type="PANTHER" id="PTHR44873">
    <property type="entry name" value="DNAJ HOMOLOG SUBFAMILY C MEMBER 30, MITOCHONDRIAL"/>
    <property type="match status" value="1"/>
</dbReference>
<dbReference type="HOGENOM" id="CLU_050546_0_0_1"/>
<dbReference type="Proteomes" id="UP000028524">
    <property type="component" value="Unassembled WGS sequence"/>
</dbReference>
<dbReference type="InterPro" id="IPR001623">
    <property type="entry name" value="DnaJ_domain"/>
</dbReference>
<dbReference type="EMBL" id="KL660529">
    <property type="protein sequence ID" value="KFA65970.1"/>
    <property type="molecule type" value="Genomic_DNA"/>
</dbReference>
<feature type="compositionally biased region" description="Basic and acidic residues" evidence="1">
    <location>
        <begin position="222"/>
        <end position="248"/>
    </location>
</feature>
<dbReference type="SMART" id="SM00271">
    <property type="entry name" value="DnaJ"/>
    <property type="match status" value="1"/>
</dbReference>
<keyword evidence="2" id="KW-0472">Membrane</keyword>
<dbReference type="AlphaFoldDB" id="A0A084QPT5"/>
<dbReference type="InterPro" id="IPR053025">
    <property type="entry name" value="Mito_ATP_Synthase-Asso"/>
</dbReference>
<dbReference type="InterPro" id="IPR018253">
    <property type="entry name" value="DnaJ_domain_CS"/>
</dbReference>
<dbReference type="InterPro" id="IPR036869">
    <property type="entry name" value="J_dom_sf"/>
</dbReference>
<evidence type="ECO:0000313" key="4">
    <source>
        <dbReference type="EMBL" id="KFA65970.1"/>
    </source>
</evidence>
<keyword evidence="2" id="KW-0812">Transmembrane</keyword>
<dbReference type="PROSITE" id="PS00636">
    <property type="entry name" value="DNAJ_1"/>
    <property type="match status" value="1"/>
</dbReference>
<proteinExistence type="predicted"/>
<name>A0A084QPT5_STAC4</name>
<evidence type="ECO:0000313" key="5">
    <source>
        <dbReference type="Proteomes" id="UP000028524"/>
    </source>
</evidence>
<feature type="transmembrane region" description="Helical" evidence="2">
    <location>
        <begin position="269"/>
        <end position="291"/>
    </location>
</feature>
<feature type="domain" description="J" evidence="3">
    <location>
        <begin position="61"/>
        <end position="126"/>
    </location>
</feature>
<accession>A0A084QPT5</accession>
<keyword evidence="2" id="KW-1133">Transmembrane helix</keyword>
<evidence type="ECO:0000259" key="3">
    <source>
        <dbReference type="PROSITE" id="PS50076"/>
    </source>
</evidence>
<dbReference type="STRING" id="1283841.A0A084QPT5"/>
<dbReference type="CDD" id="cd06257">
    <property type="entry name" value="DnaJ"/>
    <property type="match status" value="1"/>
</dbReference>
<keyword evidence="5" id="KW-1185">Reference proteome</keyword>